<proteinExistence type="predicted"/>
<accession>A0A858JG26</accession>
<dbReference type="GeneID" id="85020961"/>
<evidence type="ECO:0000313" key="4">
    <source>
        <dbReference type="Proteomes" id="UP000502533"/>
    </source>
</evidence>
<dbReference type="InterPro" id="IPR013766">
    <property type="entry name" value="Thioredoxin_domain"/>
</dbReference>
<dbReference type="PROSITE" id="PS51352">
    <property type="entry name" value="THIOREDOXIN_2"/>
    <property type="match status" value="1"/>
</dbReference>
<evidence type="ECO:0000259" key="2">
    <source>
        <dbReference type="PROSITE" id="PS51352"/>
    </source>
</evidence>
<evidence type="ECO:0000313" key="3">
    <source>
        <dbReference type="EMBL" id="QIP34464.1"/>
    </source>
</evidence>
<dbReference type="Proteomes" id="UP000502533">
    <property type="component" value="Chromosome"/>
</dbReference>
<dbReference type="RefSeq" id="WP_166498106.1">
    <property type="nucleotide sequence ID" value="NZ_CP050139.1"/>
</dbReference>
<gene>
    <name evidence="3" type="ORF">GWK63_02240</name>
</gene>
<dbReference type="Pfam" id="PF13462">
    <property type="entry name" value="Thioredoxin_4"/>
    <property type="match status" value="1"/>
</dbReference>
<dbReference type="EMBL" id="CP050139">
    <property type="protein sequence ID" value="QIP34464.1"/>
    <property type="molecule type" value="Genomic_DNA"/>
</dbReference>
<organism evidence="3 4">
    <name type="scientific">Komagataeibacter rhaeticus</name>
    <dbReference type="NCBI Taxonomy" id="215221"/>
    <lineage>
        <taxon>Bacteria</taxon>
        <taxon>Pseudomonadati</taxon>
        <taxon>Pseudomonadota</taxon>
        <taxon>Alphaproteobacteria</taxon>
        <taxon>Acetobacterales</taxon>
        <taxon>Acetobacteraceae</taxon>
        <taxon>Komagataeibacter</taxon>
    </lineage>
</organism>
<protein>
    <submittedName>
        <fullName evidence="3">Thioredoxin domain-containing protein</fullName>
    </submittedName>
</protein>
<dbReference type="CDD" id="cd02972">
    <property type="entry name" value="DsbA_family"/>
    <property type="match status" value="1"/>
</dbReference>
<dbReference type="InterPro" id="IPR012336">
    <property type="entry name" value="Thioredoxin-like_fold"/>
</dbReference>
<dbReference type="AlphaFoldDB" id="A0A858JG26"/>
<dbReference type="SUPFAM" id="SSF52833">
    <property type="entry name" value="Thioredoxin-like"/>
    <property type="match status" value="1"/>
</dbReference>
<feature type="domain" description="Thioredoxin" evidence="2">
    <location>
        <begin position="37"/>
        <end position="224"/>
    </location>
</feature>
<keyword evidence="4" id="KW-1185">Reference proteome</keyword>
<name>A0A858JG26_9PROT</name>
<dbReference type="Gene3D" id="3.40.30.10">
    <property type="entry name" value="Glutaredoxin"/>
    <property type="match status" value="1"/>
</dbReference>
<comment type="function">
    <text evidence="1">May be required for disulfide bond formation in some proteins.</text>
</comment>
<reference evidence="3 4" key="1">
    <citation type="submission" date="2020-03" db="EMBL/GenBank/DDBJ databases">
        <title>Isolation of cellulose-producing strains, genome characterization and application of the synthesized cellulose films as an economical and sustainable material for piezoelectric sensor construction.</title>
        <authorList>
            <person name="Mangayil R.K."/>
        </authorList>
    </citation>
    <scope>NUCLEOTIDE SEQUENCE [LARGE SCALE GENOMIC DNA]</scope>
    <source>
        <strain evidence="3 4">ENS 9a1a</strain>
    </source>
</reference>
<evidence type="ECO:0000256" key="1">
    <source>
        <dbReference type="ARBA" id="ARBA00003565"/>
    </source>
</evidence>
<sequence length="248" mass="26828">MRSPWSAAIARRLLLWILAIAPVLGGGGWLALHARPHAAPQDAPSMAESPSKAGPPWIYGRRDARFTVIEYADLECPYCRAYFPVLRRWIGAHPDVDWQWRHLPLPMHQPAALDEARLAECAGEVGGVAAFWNAVAWIYGHTRGDGQGLPSDARLPFSGAAIQRCLSSARPDGFIREQAAEAARAGIAATPTLRLLDRRTGRMLLLPGPVDGDALLSAIDLLSERDIRHTAGGLSSPSPATLPNDTSR</sequence>
<dbReference type="KEGG" id="kre:GWK63_02240"/>
<dbReference type="InterPro" id="IPR036249">
    <property type="entry name" value="Thioredoxin-like_sf"/>
</dbReference>